<protein>
    <submittedName>
        <fullName evidence="3">Membrane protease YdiL (CAAX protease family)</fullName>
    </submittedName>
</protein>
<gene>
    <name evidence="3" type="ORF">BKA21_000598</name>
</gene>
<evidence type="ECO:0000313" key="3">
    <source>
        <dbReference type="EMBL" id="NYD85049.1"/>
    </source>
</evidence>
<evidence type="ECO:0000256" key="1">
    <source>
        <dbReference type="SAM" id="Phobius"/>
    </source>
</evidence>
<keyword evidence="3" id="KW-0378">Hydrolase</keyword>
<dbReference type="Pfam" id="PF02517">
    <property type="entry name" value="Rce1-like"/>
    <property type="match status" value="1"/>
</dbReference>
<comment type="caution">
    <text evidence="3">The sequence shown here is derived from an EMBL/GenBank/DDBJ whole genome shotgun (WGS) entry which is preliminary data.</text>
</comment>
<dbReference type="InterPro" id="IPR003675">
    <property type="entry name" value="Rce1/LyrA-like_dom"/>
</dbReference>
<proteinExistence type="predicted"/>
<feature type="transmembrane region" description="Helical" evidence="1">
    <location>
        <begin position="21"/>
        <end position="42"/>
    </location>
</feature>
<evidence type="ECO:0000313" key="4">
    <source>
        <dbReference type="Proteomes" id="UP000577956"/>
    </source>
</evidence>
<feature type="transmembrane region" description="Helical" evidence="1">
    <location>
        <begin position="203"/>
        <end position="221"/>
    </location>
</feature>
<keyword evidence="1" id="KW-0472">Membrane</keyword>
<dbReference type="GO" id="GO:0080120">
    <property type="term" value="P:CAAX-box protein maturation"/>
    <property type="evidence" value="ECO:0007669"/>
    <property type="project" value="UniProtKB-ARBA"/>
</dbReference>
<feature type="domain" description="CAAX prenyl protease 2/Lysostaphin resistance protein A-like" evidence="2">
    <location>
        <begin position="123"/>
        <end position="213"/>
    </location>
</feature>
<dbReference type="GO" id="GO:0004175">
    <property type="term" value="F:endopeptidase activity"/>
    <property type="evidence" value="ECO:0007669"/>
    <property type="project" value="UniProtKB-ARBA"/>
</dbReference>
<feature type="transmembrane region" description="Helical" evidence="1">
    <location>
        <begin position="123"/>
        <end position="142"/>
    </location>
</feature>
<keyword evidence="1" id="KW-0812">Transmembrane</keyword>
<dbReference type="Proteomes" id="UP000577956">
    <property type="component" value="Unassembled WGS sequence"/>
</dbReference>
<organism evidence="3 4">
    <name type="scientific">Cellulomonas oligotrophica</name>
    <dbReference type="NCBI Taxonomy" id="931536"/>
    <lineage>
        <taxon>Bacteria</taxon>
        <taxon>Bacillati</taxon>
        <taxon>Actinomycetota</taxon>
        <taxon>Actinomycetes</taxon>
        <taxon>Micrococcales</taxon>
        <taxon>Cellulomonadaceae</taxon>
        <taxon>Cellulomonas</taxon>
    </lineage>
</organism>
<keyword evidence="3" id="KW-0645">Protease</keyword>
<name>A0A7Y9FD97_9CELL</name>
<dbReference type="GO" id="GO:0006508">
    <property type="term" value="P:proteolysis"/>
    <property type="evidence" value="ECO:0007669"/>
    <property type="project" value="UniProtKB-KW"/>
</dbReference>
<dbReference type="AlphaFoldDB" id="A0A7Y9FD97"/>
<evidence type="ECO:0000259" key="2">
    <source>
        <dbReference type="Pfam" id="PF02517"/>
    </source>
</evidence>
<accession>A0A7Y9FD97</accession>
<sequence length="259" mass="26613">MPAGRRSPGTGPAAPAGALPWVALGSVLLGWLTVIGLVSIFYGLDRGTAGLADARVVRSDLLAPHVGGLVVAALVPALWGRARDVRTERRTVARTWWLVPAAVLAWAVWALDVGTLRAAGPGLTLTLVVACLVVALDLELVLRGFVVTFLRDRWDEPSVAVGSVLVSGAVLLLLGPGDAPVRAGYAVAAGVLLYCARRVGAGLLAPVLLHAAILVALWSQAVGDAALRAPGRVVDVVVLLALAAATAVAGVLAVRRGWR</sequence>
<feature type="transmembrane region" description="Helical" evidence="1">
    <location>
        <begin position="92"/>
        <end position="111"/>
    </location>
</feature>
<dbReference type="RefSeq" id="WP_170208980.1">
    <property type="nucleotide sequence ID" value="NZ_BAABFI010000003.1"/>
</dbReference>
<feature type="transmembrane region" description="Helical" evidence="1">
    <location>
        <begin position="233"/>
        <end position="254"/>
    </location>
</feature>
<dbReference type="EMBL" id="JACCBK010000001">
    <property type="protein sequence ID" value="NYD85049.1"/>
    <property type="molecule type" value="Genomic_DNA"/>
</dbReference>
<reference evidence="3 4" key="1">
    <citation type="submission" date="2020-07" db="EMBL/GenBank/DDBJ databases">
        <title>Sequencing the genomes of 1000 actinobacteria strains.</title>
        <authorList>
            <person name="Klenk H.-P."/>
        </authorList>
    </citation>
    <scope>NUCLEOTIDE SEQUENCE [LARGE SCALE GENOMIC DNA]</scope>
    <source>
        <strain evidence="3 4">DSM 24482</strain>
    </source>
</reference>
<feature type="transmembrane region" description="Helical" evidence="1">
    <location>
        <begin position="62"/>
        <end position="80"/>
    </location>
</feature>
<keyword evidence="1" id="KW-1133">Transmembrane helix</keyword>